<dbReference type="PANTHER" id="PTHR48059">
    <property type="entry name" value="POLYGALACTURONASE INHIBITOR 1"/>
    <property type="match status" value="1"/>
</dbReference>
<reference evidence="5" key="1">
    <citation type="submission" date="2020-05" db="EMBL/GenBank/DDBJ databases">
        <title>Phylogenomic resolution of chytrid fungi.</title>
        <authorList>
            <person name="Stajich J.E."/>
            <person name="Amses K."/>
            <person name="Simmons R."/>
            <person name="Seto K."/>
            <person name="Myers J."/>
            <person name="Bonds A."/>
            <person name="Quandt C.A."/>
            <person name="Barry K."/>
            <person name="Liu P."/>
            <person name="Grigoriev I."/>
            <person name="Longcore J.E."/>
            <person name="James T.Y."/>
        </authorList>
    </citation>
    <scope>NUCLEOTIDE SEQUENCE</scope>
    <source>
        <strain evidence="5">JEL0476</strain>
    </source>
</reference>
<dbReference type="InterPro" id="IPR001611">
    <property type="entry name" value="Leu-rich_rpt"/>
</dbReference>
<keyword evidence="3" id="KW-1133">Transmembrane helix</keyword>
<feature type="signal peptide" evidence="4">
    <location>
        <begin position="1"/>
        <end position="19"/>
    </location>
</feature>
<dbReference type="Proteomes" id="UP001211065">
    <property type="component" value="Unassembled WGS sequence"/>
</dbReference>
<dbReference type="FunFam" id="3.80.10.10:FF:000383">
    <property type="entry name" value="Leucine-rich repeat receptor protein kinase EMS1"/>
    <property type="match status" value="1"/>
</dbReference>
<sequence>MRFATILTLVSYITSQALVLPQNSTDCNVLNKWQAHLFGTNCCQVKPNTPYVKVECNTVTQKVISIAMTGNVPAGFIGLNLNQASTIPQELGQLTALQKLVIHNYPTQLSGSLNVPDIFQNLSNLNYVDLSNNSLPGQLPQSLFVLPQLTYLILKFNKFSGSLPSTIILPKIENLDLQSNAFTGDIPPAISSLTTLTQLTLSQNQFSGQLPPLEGIPQLGNGTISVDNGRLGTTFKVLANCSIAFAGPSLCSAGFIPPLCGTASYPCCVADGCKSSAPNLSQPFITVGPIMIIAIIVGVVIVL</sequence>
<dbReference type="Gene3D" id="3.80.10.10">
    <property type="entry name" value="Ribonuclease Inhibitor"/>
    <property type="match status" value="1"/>
</dbReference>
<accession>A0AAD5Y134</accession>
<evidence type="ECO:0000256" key="3">
    <source>
        <dbReference type="SAM" id="Phobius"/>
    </source>
</evidence>
<keyword evidence="4" id="KW-0732">Signal</keyword>
<keyword evidence="3" id="KW-0472">Membrane</keyword>
<comment type="caution">
    <text evidence="5">The sequence shown here is derived from an EMBL/GenBank/DDBJ whole genome shotgun (WGS) entry which is preliminary data.</text>
</comment>
<dbReference type="Pfam" id="PF13855">
    <property type="entry name" value="LRR_8"/>
    <property type="match status" value="1"/>
</dbReference>
<dbReference type="EMBL" id="JADGJW010000206">
    <property type="protein sequence ID" value="KAJ3221827.1"/>
    <property type="molecule type" value="Genomic_DNA"/>
</dbReference>
<feature type="transmembrane region" description="Helical" evidence="3">
    <location>
        <begin position="283"/>
        <end position="302"/>
    </location>
</feature>
<keyword evidence="6" id="KW-1185">Reference proteome</keyword>
<dbReference type="Pfam" id="PF00560">
    <property type="entry name" value="LRR_1"/>
    <property type="match status" value="1"/>
</dbReference>
<organism evidence="5 6">
    <name type="scientific">Clydaea vesicula</name>
    <dbReference type="NCBI Taxonomy" id="447962"/>
    <lineage>
        <taxon>Eukaryota</taxon>
        <taxon>Fungi</taxon>
        <taxon>Fungi incertae sedis</taxon>
        <taxon>Chytridiomycota</taxon>
        <taxon>Chytridiomycota incertae sedis</taxon>
        <taxon>Chytridiomycetes</taxon>
        <taxon>Lobulomycetales</taxon>
        <taxon>Lobulomycetaceae</taxon>
        <taxon>Clydaea</taxon>
    </lineage>
</organism>
<comment type="subcellular location">
    <subcellularLocation>
        <location evidence="1">Cell envelope</location>
    </subcellularLocation>
</comment>
<dbReference type="PANTHER" id="PTHR48059:SF30">
    <property type="entry name" value="OS06G0587000 PROTEIN"/>
    <property type="match status" value="1"/>
</dbReference>
<dbReference type="SUPFAM" id="SSF52058">
    <property type="entry name" value="L domain-like"/>
    <property type="match status" value="1"/>
</dbReference>
<evidence type="ECO:0000313" key="5">
    <source>
        <dbReference type="EMBL" id="KAJ3221827.1"/>
    </source>
</evidence>
<protein>
    <recommendedName>
        <fullName evidence="7">L domain-like protein</fullName>
    </recommendedName>
</protein>
<feature type="chain" id="PRO_5042104098" description="L domain-like protein" evidence="4">
    <location>
        <begin position="20"/>
        <end position="303"/>
    </location>
</feature>
<keyword evidence="2" id="KW-0677">Repeat</keyword>
<evidence type="ECO:0008006" key="7">
    <source>
        <dbReference type="Google" id="ProtNLM"/>
    </source>
</evidence>
<gene>
    <name evidence="5" type="ORF">HK099_003049</name>
</gene>
<dbReference type="AlphaFoldDB" id="A0AAD5Y134"/>
<evidence type="ECO:0000256" key="4">
    <source>
        <dbReference type="SAM" id="SignalP"/>
    </source>
</evidence>
<name>A0AAD5Y134_9FUNG</name>
<keyword evidence="3" id="KW-0812">Transmembrane</keyword>
<dbReference type="InterPro" id="IPR051848">
    <property type="entry name" value="PGIP"/>
</dbReference>
<feature type="non-terminal residue" evidence="5">
    <location>
        <position position="1"/>
    </location>
</feature>
<evidence type="ECO:0000256" key="1">
    <source>
        <dbReference type="ARBA" id="ARBA00004196"/>
    </source>
</evidence>
<dbReference type="InterPro" id="IPR032675">
    <property type="entry name" value="LRR_dom_sf"/>
</dbReference>
<evidence type="ECO:0000313" key="6">
    <source>
        <dbReference type="Proteomes" id="UP001211065"/>
    </source>
</evidence>
<evidence type="ECO:0000256" key="2">
    <source>
        <dbReference type="ARBA" id="ARBA00022737"/>
    </source>
</evidence>
<proteinExistence type="predicted"/>